<dbReference type="STRING" id="1448308.A0A2T2NJX0"/>
<sequence>MPSKLLSCLPGMRWIPHDLPTQDPPPSDSPHQKKTLTSRLIKAPFRPSPPNHGTPLQRRKSTISLCSTPDAELGRRTSAQAQSAFFAKLPGEIRVLIYEFVVAGEGEVVHLTLGAKRRFGHFVCEGAREMGMGAMAGYSEAIPHLYHPLTFSILHITHLLYLPSRLPTPRLHSIRHLRLRWSIRALPLLRRGPSRRLAYPEDTSNWARGWSILADMQGLRELCVVLVDSSRDAMWERQWLELEEELLEPVAKLRVKWAEVWLPYQSCGVEWEMGDSGVRFRRPFEEEDVEGEEEGGGV</sequence>
<feature type="region of interest" description="Disordered" evidence="1">
    <location>
        <begin position="41"/>
        <end position="62"/>
    </location>
</feature>
<accession>A0A2T2NJX0</accession>
<dbReference type="AlphaFoldDB" id="A0A2T2NJX0"/>
<dbReference type="PANTHER" id="PTHR38790">
    <property type="entry name" value="2EXR DOMAIN-CONTAINING PROTEIN-RELATED"/>
    <property type="match status" value="1"/>
</dbReference>
<feature type="domain" description="DUF7730" evidence="2">
    <location>
        <begin position="138"/>
        <end position="283"/>
    </location>
</feature>
<dbReference type="OrthoDB" id="4757095at2759"/>
<name>A0A2T2NJX0_CORCC</name>
<proteinExistence type="predicted"/>
<dbReference type="Pfam" id="PF24864">
    <property type="entry name" value="DUF7730"/>
    <property type="match status" value="2"/>
</dbReference>
<gene>
    <name evidence="3" type="ORF">BS50DRAFT_588544</name>
</gene>
<dbReference type="EMBL" id="KZ678136">
    <property type="protein sequence ID" value="PSN65727.1"/>
    <property type="molecule type" value="Genomic_DNA"/>
</dbReference>
<dbReference type="PANTHER" id="PTHR38790:SF9">
    <property type="entry name" value="F-BOX DOMAIN-CONTAINING PROTEIN"/>
    <property type="match status" value="1"/>
</dbReference>
<keyword evidence="4" id="KW-1185">Reference proteome</keyword>
<feature type="region of interest" description="Disordered" evidence="1">
    <location>
        <begin position="16"/>
        <end position="35"/>
    </location>
</feature>
<evidence type="ECO:0000256" key="1">
    <source>
        <dbReference type="SAM" id="MobiDB-lite"/>
    </source>
</evidence>
<feature type="domain" description="DUF7730" evidence="2">
    <location>
        <begin position="79"/>
        <end position="127"/>
    </location>
</feature>
<reference evidence="3 4" key="1">
    <citation type="journal article" date="2018" name="Front. Microbiol.">
        <title>Genome-Wide Analysis of Corynespora cassiicola Leaf Fall Disease Putative Effectors.</title>
        <authorList>
            <person name="Lopez D."/>
            <person name="Ribeiro S."/>
            <person name="Label P."/>
            <person name="Fumanal B."/>
            <person name="Venisse J.S."/>
            <person name="Kohler A."/>
            <person name="de Oliveira R.R."/>
            <person name="Labutti K."/>
            <person name="Lipzen A."/>
            <person name="Lail K."/>
            <person name="Bauer D."/>
            <person name="Ohm R.A."/>
            <person name="Barry K.W."/>
            <person name="Spatafora J."/>
            <person name="Grigoriev I.V."/>
            <person name="Martin F.M."/>
            <person name="Pujade-Renaud V."/>
        </authorList>
    </citation>
    <scope>NUCLEOTIDE SEQUENCE [LARGE SCALE GENOMIC DNA]</scope>
    <source>
        <strain evidence="3 4">Philippines</strain>
    </source>
</reference>
<evidence type="ECO:0000259" key="2">
    <source>
        <dbReference type="Pfam" id="PF24864"/>
    </source>
</evidence>
<evidence type="ECO:0000313" key="3">
    <source>
        <dbReference type="EMBL" id="PSN65727.1"/>
    </source>
</evidence>
<organism evidence="3 4">
    <name type="scientific">Corynespora cassiicola Philippines</name>
    <dbReference type="NCBI Taxonomy" id="1448308"/>
    <lineage>
        <taxon>Eukaryota</taxon>
        <taxon>Fungi</taxon>
        <taxon>Dikarya</taxon>
        <taxon>Ascomycota</taxon>
        <taxon>Pezizomycotina</taxon>
        <taxon>Dothideomycetes</taxon>
        <taxon>Pleosporomycetidae</taxon>
        <taxon>Pleosporales</taxon>
        <taxon>Corynesporascaceae</taxon>
        <taxon>Corynespora</taxon>
    </lineage>
</organism>
<protein>
    <recommendedName>
        <fullName evidence="2">DUF7730 domain-containing protein</fullName>
    </recommendedName>
</protein>
<dbReference type="Proteomes" id="UP000240883">
    <property type="component" value="Unassembled WGS sequence"/>
</dbReference>
<evidence type="ECO:0000313" key="4">
    <source>
        <dbReference type="Proteomes" id="UP000240883"/>
    </source>
</evidence>
<dbReference type="InterPro" id="IPR056632">
    <property type="entry name" value="DUF7730"/>
</dbReference>